<organism evidence="5">
    <name type="scientific">Candidatus Mycoplasma haematominutum 'Birmingham 1'</name>
    <dbReference type="NCBI Taxonomy" id="1116213"/>
    <lineage>
        <taxon>Bacteria</taxon>
        <taxon>Bacillati</taxon>
        <taxon>Mycoplasmatota</taxon>
        <taxon>Mollicutes</taxon>
        <taxon>Mycoplasmataceae</taxon>
        <taxon>Mycoplasma</taxon>
    </lineage>
</organism>
<accession>G8C340</accession>
<dbReference type="RefSeq" id="WP_015511603.1">
    <property type="nucleotide sequence ID" value="NC_021007.1"/>
</dbReference>
<name>G8C340_9MOLU</name>
<dbReference type="PIRSF" id="PIRSF002131">
    <property type="entry name" value="Ribosomal_S11"/>
    <property type="match status" value="1"/>
</dbReference>
<dbReference type="EMBL" id="HE613254">
    <property type="protein sequence ID" value="CCE66738.1"/>
    <property type="molecule type" value="Genomic_DNA"/>
</dbReference>
<comment type="function">
    <text evidence="4">Located on the platform of the 30S subunit, it bridges several disparate RNA helices of the 16S rRNA. Forms part of the Shine-Dalgarno cleft in the 70S ribosome.</text>
</comment>
<comment type="subunit">
    <text evidence="4">Part of the 30S ribosomal subunit. Interacts with proteins S7 and S18. Binds to IF-3.</text>
</comment>
<dbReference type="AlphaFoldDB" id="G8C340"/>
<evidence type="ECO:0000256" key="4">
    <source>
        <dbReference type="HAMAP-Rule" id="MF_01310"/>
    </source>
</evidence>
<dbReference type="GO" id="GO:1990904">
    <property type="term" value="C:ribonucleoprotein complex"/>
    <property type="evidence" value="ECO:0007669"/>
    <property type="project" value="UniProtKB-KW"/>
</dbReference>
<evidence type="ECO:0000256" key="2">
    <source>
        <dbReference type="ARBA" id="ARBA00022980"/>
    </source>
</evidence>
<dbReference type="GO" id="GO:0003735">
    <property type="term" value="F:structural constituent of ribosome"/>
    <property type="evidence" value="ECO:0007669"/>
    <property type="project" value="InterPro"/>
</dbReference>
<keyword evidence="3 4" id="KW-0687">Ribonucleoprotein</keyword>
<dbReference type="InterPro" id="IPR036967">
    <property type="entry name" value="Ribosomal_uS11_sf"/>
</dbReference>
<protein>
    <recommendedName>
        <fullName evidence="4">Small ribosomal subunit protein uS11</fullName>
    </recommendedName>
</protein>
<evidence type="ECO:0000256" key="3">
    <source>
        <dbReference type="ARBA" id="ARBA00023274"/>
    </source>
</evidence>
<dbReference type="NCBIfam" id="NF003698">
    <property type="entry name" value="PRK05309.1"/>
    <property type="match status" value="1"/>
</dbReference>
<proteinExistence type="inferred from homology"/>
<evidence type="ECO:0000313" key="5">
    <source>
        <dbReference type="EMBL" id="CCE66738.1"/>
    </source>
</evidence>
<dbReference type="Pfam" id="PF00411">
    <property type="entry name" value="Ribosomal_S11"/>
    <property type="match status" value="1"/>
</dbReference>
<dbReference type="HOGENOM" id="CLU_072439_5_3_14"/>
<dbReference type="Gene3D" id="3.30.420.80">
    <property type="entry name" value="Ribosomal protein S11"/>
    <property type="match status" value="1"/>
</dbReference>
<dbReference type="OrthoDB" id="9806415at2"/>
<keyword evidence="4" id="KW-0694">RNA-binding</keyword>
<dbReference type="InterPro" id="IPR001971">
    <property type="entry name" value="Ribosomal_uS11"/>
</dbReference>
<keyword evidence="2 4" id="KW-0689">Ribosomal protein</keyword>
<keyword evidence="4" id="KW-0699">rRNA-binding</keyword>
<dbReference type="HAMAP" id="MF_01310">
    <property type="entry name" value="Ribosomal_uS11"/>
    <property type="match status" value="1"/>
</dbReference>
<dbReference type="PANTHER" id="PTHR11759">
    <property type="entry name" value="40S RIBOSOMAL PROTEIN S14/30S RIBOSOMAL PROTEIN S11"/>
    <property type="match status" value="1"/>
</dbReference>
<dbReference type="GO" id="GO:0006412">
    <property type="term" value="P:translation"/>
    <property type="evidence" value="ECO:0007669"/>
    <property type="project" value="UniProtKB-UniRule"/>
</dbReference>
<dbReference type="PATRIC" id="fig|1116213.3.peg.230"/>
<dbReference type="GO" id="GO:0005840">
    <property type="term" value="C:ribosome"/>
    <property type="evidence" value="ECO:0007669"/>
    <property type="project" value="UniProtKB-KW"/>
</dbReference>
<comment type="similarity">
    <text evidence="1 4">Belongs to the universal ribosomal protein uS11 family.</text>
</comment>
<gene>
    <name evidence="4 5" type="primary">rpsK</name>
    <name evidence="5" type="ORF">MHM_02200</name>
</gene>
<evidence type="ECO:0000256" key="1">
    <source>
        <dbReference type="ARBA" id="ARBA00006194"/>
    </source>
</evidence>
<dbReference type="KEGG" id="mhb:MHM_02200"/>
<dbReference type="SUPFAM" id="SSF53137">
    <property type="entry name" value="Translational machinery components"/>
    <property type="match status" value="1"/>
</dbReference>
<dbReference type="GO" id="GO:0019843">
    <property type="term" value="F:rRNA binding"/>
    <property type="evidence" value="ECO:0007669"/>
    <property type="project" value="UniProtKB-UniRule"/>
</dbReference>
<sequence length="129" mass="13559">MSATTGKSVSKKKKLSVSSGIMHISTSMNNIIISFTDPEGNVLLQESSGTLGYKGTKKSTSYVANLVASKIGKEAKELGVSSIAIHVKGIGRGKEIALRTIVGLGFEVTEVADKTPLQHNGCTPSKKPR</sequence>
<reference evidence="5" key="1">
    <citation type="submission" date="2011-11" db="EMBL/GenBank/DDBJ databases">
        <title>Complete genome sequence of Candidatus Mycoplasma haemominutum.</title>
        <authorList>
            <person name="Barker E.N."/>
            <person name="Darby A.C."/>
            <person name="Helps C.R."/>
            <person name="Peters I.R."/>
            <person name="Hughes M.A."/>
            <person name="Radford A.D."/>
            <person name="Novacco M."/>
            <person name="Boretti F."/>
            <person name="Hofmann-Lehmann R."/>
            <person name="Tasker S."/>
        </authorList>
    </citation>
    <scope>NUCLEOTIDE SEQUENCE</scope>
    <source>
        <strain evidence="5">Birmingham 1</strain>
    </source>
</reference>
<reference evidence="5" key="2">
    <citation type="submission" date="2011-11" db="EMBL/GenBank/DDBJ databases">
        <authorList>
            <person name="Barker E."/>
        </authorList>
    </citation>
    <scope>NUCLEOTIDE SEQUENCE</scope>
    <source>
        <strain evidence="5">Birmingham 1</strain>
    </source>
</reference>